<proteinExistence type="predicted"/>
<evidence type="ECO:0000313" key="2">
    <source>
        <dbReference type="EMBL" id="DAG03431.1"/>
    </source>
</evidence>
<organism evidence="2">
    <name type="scientific">Ackermannviridae sp. ctUml7</name>
    <dbReference type="NCBI Taxonomy" id="2825753"/>
    <lineage>
        <taxon>Viruses</taxon>
        <taxon>Duplodnaviria</taxon>
        <taxon>Heunggongvirae</taxon>
        <taxon>Uroviricota</taxon>
        <taxon>Caudoviricetes</taxon>
        <taxon>Pantevenvirales</taxon>
        <taxon>Ackermannviridae</taxon>
    </lineage>
</organism>
<sequence>MNFKTVLIIGMVVSLLIGVFMGVYVSKPIVRDNTIVEVNSKRNSTPQFQKNPIREWVIPYNTGDKTQSKFRVIETEIQDQSILIIWREGYAKDFKVITKKNY</sequence>
<keyword evidence="1" id="KW-0812">Transmembrane</keyword>
<protein>
    <submittedName>
        <fullName evidence="2">Uncharacterized protein</fullName>
    </submittedName>
</protein>
<keyword evidence="1" id="KW-1133">Transmembrane helix</keyword>
<keyword evidence="1" id="KW-0472">Membrane</keyword>
<accession>A0A8S5V9Z7</accession>
<feature type="transmembrane region" description="Helical" evidence="1">
    <location>
        <begin position="6"/>
        <end position="25"/>
    </location>
</feature>
<dbReference type="EMBL" id="BK016230">
    <property type="protein sequence ID" value="DAG03431.1"/>
    <property type="molecule type" value="Genomic_DNA"/>
</dbReference>
<evidence type="ECO:0000256" key="1">
    <source>
        <dbReference type="SAM" id="Phobius"/>
    </source>
</evidence>
<reference evidence="2" key="1">
    <citation type="journal article" date="2021" name="Proc. Natl. Acad. Sci. U.S.A.">
        <title>A Catalog of Tens of Thousands of Viruses from Human Metagenomes Reveals Hidden Associations with Chronic Diseases.</title>
        <authorList>
            <person name="Tisza M.J."/>
            <person name="Buck C.B."/>
        </authorList>
    </citation>
    <scope>NUCLEOTIDE SEQUENCE</scope>
    <source>
        <strain evidence="2">CtUml7</strain>
    </source>
</reference>
<name>A0A8S5V9Z7_9CAUD</name>